<dbReference type="EMBL" id="JAAVMX010000008">
    <property type="protein sequence ID" value="KAF4505173.1"/>
    <property type="molecule type" value="Genomic_DNA"/>
</dbReference>
<protein>
    <recommendedName>
        <fullName evidence="8">Peptidase C15, pyroglutamyl peptidase I-like protein</fullName>
    </recommendedName>
</protein>
<dbReference type="PANTHER" id="PTHR23402:SF1">
    <property type="entry name" value="PYROGLUTAMYL-PEPTIDASE I"/>
    <property type="match status" value="1"/>
</dbReference>
<keyword evidence="2" id="KW-0963">Cytoplasm</keyword>
<dbReference type="Gene3D" id="3.40.630.20">
    <property type="entry name" value="Peptidase C15, pyroglutamyl peptidase I-like"/>
    <property type="match status" value="1"/>
</dbReference>
<comment type="similarity">
    <text evidence="1">Belongs to the peptidase C15 family.</text>
</comment>
<dbReference type="InterPro" id="IPR000816">
    <property type="entry name" value="Peptidase_C15"/>
</dbReference>
<dbReference type="PANTHER" id="PTHR23402">
    <property type="entry name" value="PROTEASE FAMILY C15 PYROGLUTAMYL-PEPTIDASE I-RELATED"/>
    <property type="match status" value="1"/>
</dbReference>
<dbReference type="InterPro" id="IPR036440">
    <property type="entry name" value="Peptidase_C15-like_sf"/>
</dbReference>
<evidence type="ECO:0000256" key="2">
    <source>
        <dbReference type="ARBA" id="ARBA00022490"/>
    </source>
</evidence>
<name>A0A8H4LT28_9HYPO</name>
<accession>A0A8H4LT28</accession>
<evidence type="ECO:0000256" key="3">
    <source>
        <dbReference type="ARBA" id="ARBA00022670"/>
    </source>
</evidence>
<dbReference type="Proteomes" id="UP000557566">
    <property type="component" value="Unassembled WGS sequence"/>
</dbReference>
<dbReference type="SUPFAM" id="SSF53182">
    <property type="entry name" value="Pyrrolidone carboxyl peptidase (pyroglutamate aminopeptidase)"/>
    <property type="match status" value="1"/>
</dbReference>
<dbReference type="InterPro" id="IPR016125">
    <property type="entry name" value="Peptidase_C15-like"/>
</dbReference>
<keyword evidence="7" id="KW-1185">Reference proteome</keyword>
<evidence type="ECO:0000256" key="5">
    <source>
        <dbReference type="ARBA" id="ARBA00022807"/>
    </source>
</evidence>
<dbReference type="Pfam" id="PF01470">
    <property type="entry name" value="Peptidase_C15"/>
    <property type="match status" value="1"/>
</dbReference>
<gene>
    <name evidence="6" type="ORF">G6O67_007148</name>
</gene>
<evidence type="ECO:0000313" key="6">
    <source>
        <dbReference type="EMBL" id="KAF4505173.1"/>
    </source>
</evidence>
<organism evidence="6 7">
    <name type="scientific">Ophiocordyceps sinensis</name>
    <dbReference type="NCBI Taxonomy" id="72228"/>
    <lineage>
        <taxon>Eukaryota</taxon>
        <taxon>Fungi</taxon>
        <taxon>Dikarya</taxon>
        <taxon>Ascomycota</taxon>
        <taxon>Pezizomycotina</taxon>
        <taxon>Sordariomycetes</taxon>
        <taxon>Hypocreomycetidae</taxon>
        <taxon>Hypocreales</taxon>
        <taxon>Ophiocordycipitaceae</taxon>
        <taxon>Ophiocordyceps</taxon>
    </lineage>
</organism>
<keyword evidence="4" id="KW-0378">Hydrolase</keyword>
<reference evidence="6 7" key="1">
    <citation type="journal article" date="2020" name="Genome Biol. Evol.">
        <title>A new high-quality draft genome assembly of the Chinese cordyceps Ophiocordyceps sinensis.</title>
        <authorList>
            <person name="Shu R."/>
            <person name="Zhang J."/>
            <person name="Meng Q."/>
            <person name="Zhang H."/>
            <person name="Zhou G."/>
            <person name="Li M."/>
            <person name="Wu P."/>
            <person name="Zhao Y."/>
            <person name="Chen C."/>
            <person name="Qin Q."/>
        </authorList>
    </citation>
    <scope>NUCLEOTIDE SEQUENCE [LARGE SCALE GENOMIC DNA]</scope>
    <source>
        <strain evidence="6 7">IOZ07</strain>
    </source>
</reference>
<dbReference type="GO" id="GO:0016920">
    <property type="term" value="F:pyroglutamyl-peptidase activity"/>
    <property type="evidence" value="ECO:0007669"/>
    <property type="project" value="InterPro"/>
</dbReference>
<evidence type="ECO:0008006" key="8">
    <source>
        <dbReference type="Google" id="ProtNLM"/>
    </source>
</evidence>
<dbReference type="AlphaFoldDB" id="A0A8H4LT28"/>
<evidence type="ECO:0000256" key="1">
    <source>
        <dbReference type="ARBA" id="ARBA00006641"/>
    </source>
</evidence>
<sequence length="256" mass="29171">MGSQSSDRRELTVLVTGFGPFRDQYPVNPAWEIAKGLPAQLPALLTKDRRTGAGAVDLPPVRILVHPEPVRVSYEGVRELVPQFWETYQGHRVDVAVHIGMAGPRPFYHIERRAHRTGYAAPDVDGKKLEDQDEEKHGDDWIWHGLPDEIVTDLDLDNVLERWQGHSSEDMDLRISEDAGRYLCDFIYYSTLSTLLKQQRPRKAVFFHVPCDASDRHISQGRELAVNLIRAIAESETARSMGDEPKIEDLTKHLTW</sequence>
<dbReference type="OrthoDB" id="407146at2759"/>
<keyword evidence="3" id="KW-0645">Protease</keyword>
<evidence type="ECO:0000313" key="7">
    <source>
        <dbReference type="Proteomes" id="UP000557566"/>
    </source>
</evidence>
<comment type="caution">
    <text evidence="6">The sequence shown here is derived from an EMBL/GenBank/DDBJ whole genome shotgun (WGS) entry which is preliminary data.</text>
</comment>
<dbReference type="GO" id="GO:0005829">
    <property type="term" value="C:cytosol"/>
    <property type="evidence" value="ECO:0007669"/>
    <property type="project" value="InterPro"/>
</dbReference>
<keyword evidence="5" id="KW-0788">Thiol protease</keyword>
<evidence type="ECO:0000256" key="4">
    <source>
        <dbReference type="ARBA" id="ARBA00022801"/>
    </source>
</evidence>
<dbReference type="GO" id="GO:0006508">
    <property type="term" value="P:proteolysis"/>
    <property type="evidence" value="ECO:0007669"/>
    <property type="project" value="UniProtKB-KW"/>
</dbReference>
<dbReference type="CDD" id="cd00501">
    <property type="entry name" value="Peptidase_C15"/>
    <property type="match status" value="1"/>
</dbReference>
<proteinExistence type="inferred from homology"/>